<protein>
    <submittedName>
        <fullName evidence="1">Uncharacterized protein</fullName>
    </submittedName>
</protein>
<evidence type="ECO:0000313" key="2">
    <source>
        <dbReference type="Proteomes" id="UP001497623"/>
    </source>
</evidence>
<name>A0AAV2S432_MEGNR</name>
<accession>A0AAV2S432</accession>
<dbReference type="AlphaFoldDB" id="A0AAV2S432"/>
<dbReference type="Proteomes" id="UP001497623">
    <property type="component" value="Unassembled WGS sequence"/>
</dbReference>
<gene>
    <name evidence="1" type="ORF">MNOR_LOCUS32916</name>
</gene>
<sequence>MAKQVFQDKKAIFSLMIKVRQLNLSVEVFIEIFERLIIPVLLYGSEIQGYGAIKQLQVMTNNFMRKMLKLHKSTPVCMLIGELGLKNSSEYIENRMLNFWCNIATDDSKISSILYKWIKIRYN</sequence>
<organism evidence="1 2">
    <name type="scientific">Meganyctiphanes norvegica</name>
    <name type="common">Northern krill</name>
    <name type="synonym">Thysanopoda norvegica</name>
    <dbReference type="NCBI Taxonomy" id="48144"/>
    <lineage>
        <taxon>Eukaryota</taxon>
        <taxon>Metazoa</taxon>
        <taxon>Ecdysozoa</taxon>
        <taxon>Arthropoda</taxon>
        <taxon>Crustacea</taxon>
        <taxon>Multicrustacea</taxon>
        <taxon>Malacostraca</taxon>
        <taxon>Eumalacostraca</taxon>
        <taxon>Eucarida</taxon>
        <taxon>Euphausiacea</taxon>
        <taxon>Euphausiidae</taxon>
        <taxon>Meganyctiphanes</taxon>
    </lineage>
</organism>
<comment type="caution">
    <text evidence="1">The sequence shown here is derived from an EMBL/GenBank/DDBJ whole genome shotgun (WGS) entry which is preliminary data.</text>
</comment>
<evidence type="ECO:0000313" key="1">
    <source>
        <dbReference type="EMBL" id="CAL4163033.1"/>
    </source>
</evidence>
<feature type="non-terminal residue" evidence="1">
    <location>
        <position position="123"/>
    </location>
</feature>
<reference evidence="1 2" key="1">
    <citation type="submission" date="2024-05" db="EMBL/GenBank/DDBJ databases">
        <authorList>
            <person name="Wallberg A."/>
        </authorList>
    </citation>
    <scope>NUCLEOTIDE SEQUENCE [LARGE SCALE GENOMIC DNA]</scope>
</reference>
<keyword evidence="2" id="KW-1185">Reference proteome</keyword>
<proteinExistence type="predicted"/>
<dbReference type="EMBL" id="CAXKWB010045937">
    <property type="protein sequence ID" value="CAL4163033.1"/>
    <property type="molecule type" value="Genomic_DNA"/>
</dbReference>